<feature type="transmembrane region" description="Helical" evidence="6">
    <location>
        <begin position="382"/>
        <end position="402"/>
    </location>
</feature>
<gene>
    <name evidence="7" type="ORF">F0919_07590</name>
</gene>
<evidence type="ECO:0000256" key="1">
    <source>
        <dbReference type="ARBA" id="ARBA00004651"/>
    </source>
</evidence>
<sequence length="509" mass="58378">MAAIKQLAGQTLWYGGSNIGARLLNYLLTPLITYLLQDPKGVQDYGDMSLLYAWMAVLNIIFTYGFETGYFRFSNKEGIDRERLFNTTFGSLLVSTILLVMLFSFFRMPINHFLNLNGHPEYIVWCLILIGLDSLSAIPFARLRQENRPKKYAFVKIAGILINIFFTILFLVIIPKYVSGHKHSAIAGWYHGNSAVGFLILANLFQNLFVFLVLFGEWRQFRFQPDAKLWKQVFAFSSPMIIIGLAGMINEVMDRQMLEKFLPLPKPNVKRLVGIYSANYKLAIFITLFIQAFKMAAEPFFFNQAKDKNAPLIYAKVMKWFVVTLCVAFLFTALYLDIWTYLIGKAYRSGIGIVPVLLFANICLGMYYNISVWYKLTDRMRIGLYITLMGAVITFVGNYSFIPQWGMYAAAWTTCICYATMVVVSYFVGQKYYPIPYPVKKILTYLVVMLVLFFLKVGVDKLTHSLSHWPQLSIRFVSASVLMGLFLLLIMKVEKAELKGMPVIGKYLR</sequence>
<organism evidence="7 8">
    <name type="scientific">Taibaiella lutea</name>
    <dbReference type="NCBI Taxonomy" id="2608001"/>
    <lineage>
        <taxon>Bacteria</taxon>
        <taxon>Pseudomonadati</taxon>
        <taxon>Bacteroidota</taxon>
        <taxon>Chitinophagia</taxon>
        <taxon>Chitinophagales</taxon>
        <taxon>Chitinophagaceae</taxon>
        <taxon>Taibaiella</taxon>
    </lineage>
</organism>
<comment type="subcellular location">
    <subcellularLocation>
        <location evidence="1">Cell membrane</location>
        <topology evidence="1">Multi-pass membrane protein</topology>
    </subcellularLocation>
</comment>
<evidence type="ECO:0000313" key="7">
    <source>
        <dbReference type="EMBL" id="KAA5534475.1"/>
    </source>
</evidence>
<feature type="transmembrane region" description="Helical" evidence="6">
    <location>
        <begin position="273"/>
        <end position="296"/>
    </location>
</feature>
<feature type="transmembrane region" description="Helical" evidence="6">
    <location>
        <begin position="48"/>
        <end position="66"/>
    </location>
</feature>
<dbReference type="Proteomes" id="UP000323632">
    <property type="component" value="Unassembled WGS sequence"/>
</dbReference>
<feature type="transmembrane region" description="Helical" evidence="6">
    <location>
        <begin position="122"/>
        <end position="141"/>
    </location>
</feature>
<dbReference type="PANTHER" id="PTHR30250:SF11">
    <property type="entry name" value="O-ANTIGEN TRANSPORTER-RELATED"/>
    <property type="match status" value="1"/>
</dbReference>
<keyword evidence="2" id="KW-1003">Cell membrane</keyword>
<evidence type="ECO:0000256" key="3">
    <source>
        <dbReference type="ARBA" id="ARBA00022692"/>
    </source>
</evidence>
<feature type="transmembrane region" description="Helical" evidence="6">
    <location>
        <begin position="317"/>
        <end position="338"/>
    </location>
</feature>
<dbReference type="InterPro" id="IPR050833">
    <property type="entry name" value="Poly_Biosynth_Transport"/>
</dbReference>
<feature type="transmembrane region" description="Helical" evidence="6">
    <location>
        <begin position="350"/>
        <end position="370"/>
    </location>
</feature>
<feature type="transmembrane region" description="Helical" evidence="6">
    <location>
        <begin position="194"/>
        <end position="214"/>
    </location>
</feature>
<dbReference type="GO" id="GO:0005886">
    <property type="term" value="C:plasma membrane"/>
    <property type="evidence" value="ECO:0007669"/>
    <property type="project" value="UniProtKB-SubCell"/>
</dbReference>
<keyword evidence="8" id="KW-1185">Reference proteome</keyword>
<dbReference type="EMBL" id="VWSH01000002">
    <property type="protein sequence ID" value="KAA5534475.1"/>
    <property type="molecule type" value="Genomic_DNA"/>
</dbReference>
<proteinExistence type="predicted"/>
<evidence type="ECO:0000313" key="8">
    <source>
        <dbReference type="Proteomes" id="UP000323632"/>
    </source>
</evidence>
<evidence type="ECO:0000256" key="6">
    <source>
        <dbReference type="SAM" id="Phobius"/>
    </source>
</evidence>
<keyword evidence="3 6" id="KW-0812">Transmembrane</keyword>
<dbReference type="AlphaFoldDB" id="A0A5M6CMD5"/>
<comment type="caution">
    <text evidence="7">The sequence shown here is derived from an EMBL/GenBank/DDBJ whole genome shotgun (WGS) entry which is preliminary data.</text>
</comment>
<feature type="transmembrane region" description="Helical" evidence="6">
    <location>
        <begin position="471"/>
        <end position="491"/>
    </location>
</feature>
<evidence type="ECO:0000256" key="2">
    <source>
        <dbReference type="ARBA" id="ARBA00022475"/>
    </source>
</evidence>
<feature type="transmembrane region" description="Helical" evidence="6">
    <location>
        <begin position="441"/>
        <end position="459"/>
    </location>
</feature>
<feature type="transmembrane region" description="Helical" evidence="6">
    <location>
        <begin position="408"/>
        <end position="429"/>
    </location>
</feature>
<feature type="transmembrane region" description="Helical" evidence="6">
    <location>
        <begin position="234"/>
        <end position="253"/>
    </location>
</feature>
<reference evidence="7 8" key="1">
    <citation type="submission" date="2019-09" db="EMBL/GenBank/DDBJ databases">
        <title>Genome sequence and assembly of Taibaiella sp.</title>
        <authorList>
            <person name="Chhetri G."/>
        </authorList>
    </citation>
    <scope>NUCLEOTIDE SEQUENCE [LARGE SCALE GENOMIC DNA]</scope>
    <source>
        <strain evidence="7 8">KVB11</strain>
    </source>
</reference>
<protein>
    <submittedName>
        <fullName evidence="7">Polysaccharide biosynthesis protein</fullName>
    </submittedName>
</protein>
<feature type="transmembrane region" description="Helical" evidence="6">
    <location>
        <begin position="12"/>
        <end position="36"/>
    </location>
</feature>
<dbReference type="RefSeq" id="WP_150032156.1">
    <property type="nucleotide sequence ID" value="NZ_VWSH01000002.1"/>
</dbReference>
<name>A0A5M6CMD5_9BACT</name>
<keyword evidence="5 6" id="KW-0472">Membrane</keyword>
<accession>A0A5M6CMD5</accession>
<dbReference type="Pfam" id="PF01943">
    <property type="entry name" value="Polysacc_synt"/>
    <property type="match status" value="1"/>
</dbReference>
<dbReference type="PANTHER" id="PTHR30250">
    <property type="entry name" value="PST FAMILY PREDICTED COLANIC ACID TRANSPORTER"/>
    <property type="match status" value="1"/>
</dbReference>
<evidence type="ECO:0000256" key="5">
    <source>
        <dbReference type="ARBA" id="ARBA00023136"/>
    </source>
</evidence>
<feature type="transmembrane region" description="Helical" evidence="6">
    <location>
        <begin position="153"/>
        <end position="174"/>
    </location>
</feature>
<dbReference type="InterPro" id="IPR002797">
    <property type="entry name" value="Polysacc_synth"/>
</dbReference>
<evidence type="ECO:0000256" key="4">
    <source>
        <dbReference type="ARBA" id="ARBA00022989"/>
    </source>
</evidence>
<keyword evidence="4 6" id="KW-1133">Transmembrane helix</keyword>
<feature type="transmembrane region" description="Helical" evidence="6">
    <location>
        <begin position="87"/>
        <end position="110"/>
    </location>
</feature>